<evidence type="ECO:0000256" key="8">
    <source>
        <dbReference type="SAM" id="SignalP"/>
    </source>
</evidence>
<dbReference type="InterPro" id="IPR036852">
    <property type="entry name" value="Peptidase_S8/S53_dom_sf"/>
</dbReference>
<feature type="signal peptide" evidence="8">
    <location>
        <begin position="1"/>
        <end position="21"/>
    </location>
</feature>
<dbReference type="FunFam" id="2.60.40.2310:FF:000001">
    <property type="entry name" value="Subtilisin-like protease SBT1.5"/>
    <property type="match status" value="1"/>
</dbReference>
<evidence type="ECO:0000313" key="13">
    <source>
        <dbReference type="EMBL" id="CAL5048703.1"/>
    </source>
</evidence>
<comment type="similarity">
    <text evidence="1 7">Belongs to the peptidase S8 family.</text>
</comment>
<dbReference type="CDD" id="cd04852">
    <property type="entry name" value="Peptidases_S8_3"/>
    <property type="match status" value="1"/>
</dbReference>
<feature type="active site" description="Charge relay system" evidence="6 7">
    <location>
        <position position="225"/>
    </location>
</feature>
<dbReference type="Gene3D" id="2.60.40.2310">
    <property type="match status" value="1"/>
</dbReference>
<dbReference type="InterPro" id="IPR034197">
    <property type="entry name" value="Peptidases_S8_3"/>
</dbReference>
<dbReference type="Gene3D" id="3.30.70.80">
    <property type="entry name" value="Peptidase S8 propeptide/proteinase inhibitor I9"/>
    <property type="match status" value="1"/>
</dbReference>
<dbReference type="Pfam" id="PF00082">
    <property type="entry name" value="Peptidase_S8"/>
    <property type="match status" value="1"/>
</dbReference>
<dbReference type="InterPro" id="IPR037045">
    <property type="entry name" value="S8pro/Inhibitor_I9_sf"/>
</dbReference>
<dbReference type="InterPro" id="IPR041469">
    <property type="entry name" value="Subtilisin-like_FN3"/>
</dbReference>
<evidence type="ECO:0000256" key="6">
    <source>
        <dbReference type="PIRSR" id="PIRSR615500-1"/>
    </source>
</evidence>
<dbReference type="Pfam" id="PF05922">
    <property type="entry name" value="Inhibitor_I9"/>
    <property type="match status" value="1"/>
</dbReference>
<organism evidence="13 14">
    <name type="scientific">Urochloa decumbens</name>
    <dbReference type="NCBI Taxonomy" id="240449"/>
    <lineage>
        <taxon>Eukaryota</taxon>
        <taxon>Viridiplantae</taxon>
        <taxon>Streptophyta</taxon>
        <taxon>Embryophyta</taxon>
        <taxon>Tracheophyta</taxon>
        <taxon>Spermatophyta</taxon>
        <taxon>Magnoliopsida</taxon>
        <taxon>Liliopsida</taxon>
        <taxon>Poales</taxon>
        <taxon>Poaceae</taxon>
        <taxon>PACMAD clade</taxon>
        <taxon>Panicoideae</taxon>
        <taxon>Panicodae</taxon>
        <taxon>Paniceae</taxon>
        <taxon>Melinidinae</taxon>
        <taxon>Urochloa</taxon>
    </lineage>
</organism>
<evidence type="ECO:0000259" key="10">
    <source>
        <dbReference type="Pfam" id="PF02225"/>
    </source>
</evidence>
<keyword evidence="14" id="KW-1185">Reference proteome</keyword>
<dbReference type="InterPro" id="IPR015500">
    <property type="entry name" value="Peptidase_S8_subtilisin-rel"/>
</dbReference>
<feature type="domain" description="Subtilisin-like protease fibronectin type-III" evidence="12">
    <location>
        <begin position="657"/>
        <end position="756"/>
    </location>
</feature>
<dbReference type="Gene3D" id="3.50.30.30">
    <property type="match status" value="1"/>
</dbReference>
<dbReference type="InterPro" id="IPR003137">
    <property type="entry name" value="PA_domain"/>
</dbReference>
<evidence type="ECO:0000256" key="2">
    <source>
        <dbReference type="ARBA" id="ARBA00022670"/>
    </source>
</evidence>
<reference evidence="13 14" key="2">
    <citation type="submission" date="2024-10" db="EMBL/GenBank/DDBJ databases">
        <authorList>
            <person name="Ryan C."/>
        </authorList>
    </citation>
    <scope>NUCLEOTIDE SEQUENCE [LARGE SCALE GENOMIC DNA]</scope>
</reference>
<keyword evidence="3 8" id="KW-0732">Signal</keyword>
<keyword evidence="4 7" id="KW-0378">Hydrolase</keyword>
<dbReference type="CDD" id="cd02120">
    <property type="entry name" value="PA_subtilisin_like"/>
    <property type="match status" value="1"/>
</dbReference>
<evidence type="ECO:0008006" key="15">
    <source>
        <dbReference type="Google" id="ProtNLM"/>
    </source>
</evidence>
<name>A0ABC9E2Z1_9POAL</name>
<proteinExistence type="inferred from homology"/>
<evidence type="ECO:0000259" key="12">
    <source>
        <dbReference type="Pfam" id="PF17766"/>
    </source>
</evidence>
<feature type="active site" description="Charge relay system" evidence="6 7">
    <location>
        <position position="541"/>
    </location>
</feature>
<protein>
    <recommendedName>
        <fullName evidence="15">Subtilisin-like protease</fullName>
    </recommendedName>
</protein>
<dbReference type="FunFam" id="3.50.30.30:FF:000005">
    <property type="entry name" value="subtilisin-like protease SBT1.5"/>
    <property type="match status" value="1"/>
</dbReference>
<dbReference type="SUPFAM" id="SSF52743">
    <property type="entry name" value="Subtilisin-like"/>
    <property type="match status" value="1"/>
</dbReference>
<evidence type="ECO:0000313" key="14">
    <source>
        <dbReference type="Proteomes" id="UP001497457"/>
    </source>
</evidence>
<evidence type="ECO:0000256" key="7">
    <source>
        <dbReference type="PROSITE-ProRule" id="PRU01240"/>
    </source>
</evidence>
<dbReference type="Pfam" id="PF02225">
    <property type="entry name" value="PA"/>
    <property type="match status" value="1"/>
</dbReference>
<dbReference type="AlphaFoldDB" id="A0ABC9E2Z1"/>
<feature type="chain" id="PRO_5044860592" description="Subtilisin-like protease" evidence="8">
    <location>
        <begin position="22"/>
        <end position="767"/>
    </location>
</feature>
<dbReference type="GO" id="GO:0004252">
    <property type="term" value="F:serine-type endopeptidase activity"/>
    <property type="evidence" value="ECO:0007669"/>
    <property type="project" value="UniProtKB-UniRule"/>
</dbReference>
<dbReference type="FunFam" id="3.40.50.200:FF:000006">
    <property type="entry name" value="Subtilisin-like protease SBT1.5"/>
    <property type="match status" value="1"/>
</dbReference>
<evidence type="ECO:0000256" key="5">
    <source>
        <dbReference type="ARBA" id="ARBA00022825"/>
    </source>
</evidence>
<dbReference type="InterPro" id="IPR023828">
    <property type="entry name" value="Peptidase_S8_Ser-AS"/>
</dbReference>
<reference evidence="14" key="1">
    <citation type="submission" date="2024-06" db="EMBL/GenBank/DDBJ databases">
        <authorList>
            <person name="Ryan C."/>
        </authorList>
    </citation>
    <scope>NUCLEOTIDE SEQUENCE [LARGE SCALE GENOMIC DNA]</scope>
</reference>
<sequence length="767" mass="79734">MARLAMVWVLSLLAVAAAASAELETEDQQSSYVVHVAAEHAPPPSSASRPHLLTSAYTSFLRDNLPEHIQRPEPMLLHTYAHAATGFAARLTGSQAAHLASLPSVLAVTPDAVYQLYTTLTPSFLGLYGSGDGGLLPVSGAASDVVIGVVDSGVYPDGRASFAADPSLPPPPTRFRGGCVSGPSFDASVYCNNKLVGAKFFSAGYEATYGPLDASARSPLDTGGHGTHTASTAAGSVVADASLFDYARGTAVGIAPGARIAAYKVCWEKGCAFSDVLAGFDEAISDNVDVISASLGAVGQEPELHEDLMAIGAFSAVRRGIVVSAAAGNDGPGEYTVKNGAPWFITVGASTINRRFEASVVLGNGDAVTGTSLYVGQQTGQVTLPLVYSKDAGSESCEDGMLNPNIVSGRIVLCDAGRNHGSQAKAVRLAGGAGVILTSLQEYGEQTLPTAHVIPTVTVTFAGGVKIWNYIKAQRSPVATIVLHGTVIGWTPPSPRMASFSNRGPYPHAPEILKPDLTAPGVDILAAWTSPVQFNIISGTSMACPHVSGVAAMLRQARPGWSPAAIRSAMMTTAYNVDSSGGIIGDMATGQASTPFVRGAGHVNPNRALNPGLVYDADADDYISFLCALGYTSRQIAIFTRDGTVTDCSRRTGSVGDLNYPAFSVVFGSDFKAVTQRRAVRNVGSEVVSVYTASVTSPAGVRVTVSPGTLVFTSLWRTLEYEVTFTPEDGAIVPRYTFGSIVWGDGQHEVTSPIAITWPVSQPVAAV</sequence>
<dbReference type="Proteomes" id="UP001497457">
    <property type="component" value="Chromosome 35b"/>
</dbReference>
<keyword evidence="2 7" id="KW-0645">Protease</keyword>
<evidence type="ECO:0000256" key="3">
    <source>
        <dbReference type="ARBA" id="ARBA00022729"/>
    </source>
</evidence>
<dbReference type="GO" id="GO:0006508">
    <property type="term" value="P:proteolysis"/>
    <property type="evidence" value="ECO:0007669"/>
    <property type="project" value="UniProtKB-KW"/>
</dbReference>
<keyword evidence="5 7" id="KW-0720">Serine protease</keyword>
<feature type="domain" description="Peptidase S8/S53" evidence="9">
    <location>
        <begin position="143"/>
        <end position="577"/>
    </location>
</feature>
<dbReference type="EMBL" id="OZ075145">
    <property type="protein sequence ID" value="CAL5048703.1"/>
    <property type="molecule type" value="Genomic_DNA"/>
</dbReference>
<gene>
    <name evidence="13" type="ORF">URODEC1_LOCUS90589</name>
</gene>
<evidence type="ECO:0000256" key="1">
    <source>
        <dbReference type="ARBA" id="ARBA00011073"/>
    </source>
</evidence>
<dbReference type="Pfam" id="PF17766">
    <property type="entry name" value="fn3_6"/>
    <property type="match status" value="1"/>
</dbReference>
<dbReference type="Gene3D" id="3.40.50.200">
    <property type="entry name" value="Peptidase S8/S53 domain"/>
    <property type="match status" value="1"/>
</dbReference>
<feature type="domain" description="Inhibitor I9" evidence="11">
    <location>
        <begin position="31"/>
        <end position="116"/>
    </location>
</feature>
<feature type="active site" description="Charge relay system" evidence="6 7">
    <location>
        <position position="151"/>
    </location>
</feature>
<evidence type="ECO:0000256" key="4">
    <source>
        <dbReference type="ARBA" id="ARBA00022801"/>
    </source>
</evidence>
<dbReference type="PRINTS" id="PR00723">
    <property type="entry name" value="SUBTILISIN"/>
</dbReference>
<dbReference type="InterPro" id="IPR000209">
    <property type="entry name" value="Peptidase_S8/S53_dom"/>
</dbReference>
<feature type="domain" description="PA" evidence="10">
    <location>
        <begin position="382"/>
        <end position="465"/>
    </location>
</feature>
<dbReference type="PANTHER" id="PTHR10795">
    <property type="entry name" value="PROPROTEIN CONVERTASE SUBTILISIN/KEXIN"/>
    <property type="match status" value="1"/>
</dbReference>
<dbReference type="InterPro" id="IPR010259">
    <property type="entry name" value="S8pro/Inhibitor_I9"/>
</dbReference>
<dbReference type="PROSITE" id="PS00138">
    <property type="entry name" value="SUBTILASE_SER"/>
    <property type="match status" value="1"/>
</dbReference>
<dbReference type="PROSITE" id="PS51892">
    <property type="entry name" value="SUBTILASE"/>
    <property type="match status" value="1"/>
</dbReference>
<accession>A0ABC9E2Z1</accession>
<evidence type="ECO:0000259" key="9">
    <source>
        <dbReference type="Pfam" id="PF00082"/>
    </source>
</evidence>
<dbReference type="InterPro" id="IPR045051">
    <property type="entry name" value="SBT"/>
</dbReference>
<evidence type="ECO:0000259" key="11">
    <source>
        <dbReference type="Pfam" id="PF05922"/>
    </source>
</evidence>